<dbReference type="EMBL" id="JBAWTH010000157">
    <property type="protein sequence ID" value="KAL2274389.1"/>
    <property type="molecule type" value="Genomic_DNA"/>
</dbReference>
<evidence type="ECO:0000313" key="2">
    <source>
        <dbReference type="Proteomes" id="UP001600888"/>
    </source>
</evidence>
<gene>
    <name evidence="1" type="ORF">FJTKL_03226</name>
</gene>
<keyword evidence="2" id="KW-1185">Reference proteome</keyword>
<proteinExistence type="predicted"/>
<dbReference type="Proteomes" id="UP001600888">
    <property type="component" value="Unassembled WGS sequence"/>
</dbReference>
<protein>
    <submittedName>
        <fullName evidence="1">Uncharacterized protein</fullName>
    </submittedName>
</protein>
<organism evidence="1 2">
    <name type="scientific">Diaporthe vaccinii</name>
    <dbReference type="NCBI Taxonomy" id="105482"/>
    <lineage>
        <taxon>Eukaryota</taxon>
        <taxon>Fungi</taxon>
        <taxon>Dikarya</taxon>
        <taxon>Ascomycota</taxon>
        <taxon>Pezizomycotina</taxon>
        <taxon>Sordariomycetes</taxon>
        <taxon>Sordariomycetidae</taxon>
        <taxon>Diaporthales</taxon>
        <taxon>Diaporthaceae</taxon>
        <taxon>Diaporthe</taxon>
        <taxon>Diaporthe eres species complex</taxon>
    </lineage>
</organism>
<accession>A0ABR4DVK0</accession>
<name>A0ABR4DVK0_9PEZI</name>
<reference evidence="1 2" key="1">
    <citation type="submission" date="2024-03" db="EMBL/GenBank/DDBJ databases">
        <title>A high-quality draft genome sequence of Diaporthe vaccinii, a causative agent of upright dieback and viscid rot disease in cranberry plants.</title>
        <authorList>
            <person name="Sarrasin M."/>
            <person name="Lang B.F."/>
            <person name="Burger G."/>
        </authorList>
    </citation>
    <scope>NUCLEOTIDE SEQUENCE [LARGE SCALE GENOMIC DNA]</scope>
    <source>
        <strain evidence="1 2">IS7</strain>
    </source>
</reference>
<evidence type="ECO:0000313" key="1">
    <source>
        <dbReference type="EMBL" id="KAL2274389.1"/>
    </source>
</evidence>
<comment type="caution">
    <text evidence="1">The sequence shown here is derived from an EMBL/GenBank/DDBJ whole genome shotgun (WGS) entry which is preliminary data.</text>
</comment>
<sequence length="88" mass="9290">MLVLLTRSGLCDPFELLLPHFPKPIAPPPFFPIPSPTGGHRSKHALGADFLVLCCAQSHPPASDVGLVSAELSPAEEMEIEGILIPGP</sequence>